<dbReference type="RefSeq" id="WP_169801122.1">
    <property type="nucleotide sequence ID" value="NZ_CP020814.1"/>
</dbReference>
<dbReference type="STRING" id="199441.BkAM31D_04365"/>
<accession>A0A1X9M6U6</accession>
<organism evidence="2 3">
    <name type="scientific">Halalkalibacter krulwichiae</name>
    <dbReference type="NCBI Taxonomy" id="199441"/>
    <lineage>
        <taxon>Bacteria</taxon>
        <taxon>Bacillati</taxon>
        <taxon>Bacillota</taxon>
        <taxon>Bacilli</taxon>
        <taxon>Bacillales</taxon>
        <taxon>Bacillaceae</taxon>
        <taxon>Halalkalibacter</taxon>
    </lineage>
</organism>
<sequence>MKKQNGSNYEGRDKKYVDVDRMINEGLGGGTVHGQQSGVIEESRGDLENESPPNEN</sequence>
<feature type="compositionally biased region" description="Basic and acidic residues" evidence="1">
    <location>
        <begin position="10"/>
        <end position="23"/>
    </location>
</feature>
<gene>
    <name evidence="2" type="ORF">BkAM31D_04365</name>
</gene>
<evidence type="ECO:0000313" key="3">
    <source>
        <dbReference type="Proteomes" id="UP000193006"/>
    </source>
</evidence>
<dbReference type="AlphaFoldDB" id="A0A1X9M6U6"/>
<name>A0A1X9M6U6_9BACI</name>
<dbReference type="EMBL" id="CP020814">
    <property type="protein sequence ID" value="ARK29149.1"/>
    <property type="molecule type" value="Genomic_DNA"/>
</dbReference>
<protein>
    <submittedName>
        <fullName evidence="2">Uncharacterized protein</fullName>
    </submittedName>
</protein>
<proteinExistence type="predicted"/>
<evidence type="ECO:0000256" key="1">
    <source>
        <dbReference type="SAM" id="MobiDB-lite"/>
    </source>
</evidence>
<dbReference type="KEGG" id="bkw:BkAM31D_04365"/>
<reference evidence="2 3" key="1">
    <citation type="submission" date="2017-04" db="EMBL/GenBank/DDBJ databases">
        <title>Bacillus krulwichiae AM31D Genome sequencing and assembly.</title>
        <authorList>
            <person name="Krulwich T.A."/>
            <person name="Anastor L."/>
            <person name="Ehrlich R."/>
            <person name="Ehrlich G.D."/>
            <person name="Janto B."/>
        </authorList>
    </citation>
    <scope>NUCLEOTIDE SEQUENCE [LARGE SCALE GENOMIC DNA]</scope>
    <source>
        <strain evidence="2 3">AM31D</strain>
    </source>
</reference>
<feature type="region of interest" description="Disordered" evidence="1">
    <location>
        <begin position="1"/>
        <end position="56"/>
    </location>
</feature>
<evidence type="ECO:0000313" key="2">
    <source>
        <dbReference type="EMBL" id="ARK29149.1"/>
    </source>
</evidence>
<keyword evidence="3" id="KW-1185">Reference proteome</keyword>
<dbReference type="Proteomes" id="UP000193006">
    <property type="component" value="Chromosome"/>
</dbReference>